<evidence type="ECO:0000313" key="1">
    <source>
        <dbReference type="EMBL" id="CAK5274854.1"/>
    </source>
</evidence>
<dbReference type="EMBL" id="CAVNYO010000403">
    <property type="protein sequence ID" value="CAK5274854.1"/>
    <property type="molecule type" value="Genomic_DNA"/>
</dbReference>
<reference evidence="1" key="1">
    <citation type="submission" date="2023-11" db="EMBL/GenBank/DDBJ databases">
        <authorList>
            <person name="De Vega J J."/>
            <person name="De Vega J J."/>
        </authorList>
    </citation>
    <scope>NUCLEOTIDE SEQUENCE</scope>
</reference>
<sequence length="387" mass="43958">HLSPFMSQLRADLPSELWLYIQRLATAYYSPLNIAYDSDFVYRYDRAVNPFDLIRPFHQDVRSFSLVSSSWNLLAAELLYESICVNRSTQSSLFAALRRAGVSNLVRAVSISEPADLDFYCALFTLCPRLEVLVLQHSNDHSTALDIDLMTMTLGRSLILPQLRFVFWNRFAAPDGLLDLVLQVSPNVQSLFSDGSRENTNGLMFNTSRGHAPGPLSLSSLRRLEIRSSRDDVTLPLLLSLGCEHTLTRLGIPVQLLREANFPILPRTTVLELFGSRTAMDYPRVSRLFPNLQELCFDLWNAFEGPMALPHVAVIRLHSVVAIVWDWTAVERTFALFCDTGELPCMRRIVLYNMWHRIVGSSQLAPLLQALRKRGCDVEFPQYCICN</sequence>
<organism evidence="1 2">
    <name type="scientific">Mycena citricolor</name>
    <dbReference type="NCBI Taxonomy" id="2018698"/>
    <lineage>
        <taxon>Eukaryota</taxon>
        <taxon>Fungi</taxon>
        <taxon>Dikarya</taxon>
        <taxon>Basidiomycota</taxon>
        <taxon>Agaricomycotina</taxon>
        <taxon>Agaricomycetes</taxon>
        <taxon>Agaricomycetidae</taxon>
        <taxon>Agaricales</taxon>
        <taxon>Marasmiineae</taxon>
        <taxon>Mycenaceae</taxon>
        <taxon>Mycena</taxon>
    </lineage>
</organism>
<gene>
    <name evidence="1" type="ORF">MYCIT1_LOCUS22214</name>
</gene>
<dbReference type="AlphaFoldDB" id="A0AAD2K277"/>
<dbReference type="Proteomes" id="UP001295794">
    <property type="component" value="Unassembled WGS sequence"/>
</dbReference>
<proteinExistence type="predicted"/>
<accession>A0AAD2K277</accession>
<name>A0AAD2K277_9AGAR</name>
<keyword evidence="2" id="KW-1185">Reference proteome</keyword>
<comment type="caution">
    <text evidence="1">The sequence shown here is derived from an EMBL/GenBank/DDBJ whole genome shotgun (WGS) entry which is preliminary data.</text>
</comment>
<feature type="non-terminal residue" evidence="1">
    <location>
        <position position="387"/>
    </location>
</feature>
<protein>
    <submittedName>
        <fullName evidence="1">Uncharacterized protein</fullName>
    </submittedName>
</protein>
<evidence type="ECO:0000313" key="2">
    <source>
        <dbReference type="Proteomes" id="UP001295794"/>
    </source>
</evidence>